<dbReference type="EMBL" id="JAWCUI010000070">
    <property type="protein sequence ID" value="KAL1889737.1"/>
    <property type="molecule type" value="Genomic_DNA"/>
</dbReference>
<sequence>MVRLPPAEKLPLALRKNIRDSWENKKSESEQKISEILGTAWTIDINPNAIYPYGDSDYAKDSLGDLIHGYVSGAAYQLSDFARSFGADGINDLNAAASAHVLTMDVDDSTSPVSYCGAAIKDGKLVIIFNPKSLGTNDSDALQSSNITKALNEAPAAAEGGASGLSFSAKDGIRKGYDAKVGAVQGSIAEQLGKSKDDVKLVPNFENLYTTLQANSSKLSSNWEEQLGPFVLQYFEGVQSNLAYNKCKEDEMIQEGVNEAVDKSTFEMRIVDKLKYASYCEVVVEDGKLFVQTTVDRWGVNIGDAANKIIDQL</sequence>
<organism evidence="1 2">
    <name type="scientific">Sporothrix stenoceras</name>
    <dbReference type="NCBI Taxonomy" id="5173"/>
    <lineage>
        <taxon>Eukaryota</taxon>
        <taxon>Fungi</taxon>
        <taxon>Dikarya</taxon>
        <taxon>Ascomycota</taxon>
        <taxon>Pezizomycotina</taxon>
        <taxon>Sordariomycetes</taxon>
        <taxon>Sordariomycetidae</taxon>
        <taxon>Ophiostomatales</taxon>
        <taxon>Ophiostomataceae</taxon>
        <taxon>Sporothrix</taxon>
    </lineage>
</organism>
<name>A0ABR3YP68_9PEZI</name>
<gene>
    <name evidence="1" type="ORF">Sste5346_008723</name>
</gene>
<evidence type="ECO:0000313" key="1">
    <source>
        <dbReference type="EMBL" id="KAL1889737.1"/>
    </source>
</evidence>
<keyword evidence="2" id="KW-1185">Reference proteome</keyword>
<evidence type="ECO:0000313" key="2">
    <source>
        <dbReference type="Proteomes" id="UP001583186"/>
    </source>
</evidence>
<accession>A0ABR3YP68</accession>
<comment type="caution">
    <text evidence="1">The sequence shown here is derived from an EMBL/GenBank/DDBJ whole genome shotgun (WGS) entry which is preliminary data.</text>
</comment>
<dbReference type="Proteomes" id="UP001583186">
    <property type="component" value="Unassembled WGS sequence"/>
</dbReference>
<protein>
    <submittedName>
        <fullName evidence="1">Uncharacterized protein</fullName>
    </submittedName>
</protein>
<proteinExistence type="predicted"/>
<reference evidence="1 2" key="1">
    <citation type="journal article" date="2024" name="IMA Fungus">
        <title>IMA Genome - F19 : A genome assembly and annotation guide to empower mycologists, including annotated draft genome sequences of Ceratocystis pirilliformis, Diaporthe australafricana, Fusarium ophioides, Paecilomyces lecythidis, and Sporothrix stenoceras.</title>
        <authorList>
            <person name="Aylward J."/>
            <person name="Wilson A.M."/>
            <person name="Visagie C.M."/>
            <person name="Spraker J."/>
            <person name="Barnes I."/>
            <person name="Buitendag C."/>
            <person name="Ceriani C."/>
            <person name="Del Mar Angel L."/>
            <person name="du Plessis D."/>
            <person name="Fuchs T."/>
            <person name="Gasser K."/>
            <person name="Kramer D."/>
            <person name="Li W."/>
            <person name="Munsamy K."/>
            <person name="Piso A."/>
            <person name="Price J.L."/>
            <person name="Sonnekus B."/>
            <person name="Thomas C."/>
            <person name="van der Nest A."/>
            <person name="van Dijk A."/>
            <person name="van Heerden A."/>
            <person name="van Vuuren N."/>
            <person name="Yilmaz N."/>
            <person name="Duong T.A."/>
            <person name="van der Merwe N.A."/>
            <person name="Wingfield M.J."/>
            <person name="Wingfield B.D."/>
        </authorList>
    </citation>
    <scope>NUCLEOTIDE SEQUENCE [LARGE SCALE GENOMIC DNA]</scope>
    <source>
        <strain evidence="1 2">CMW 5346</strain>
    </source>
</reference>